<geneLocation type="plasmid" evidence="10">
    <name>psfrenxt3a</name>
</geneLocation>
<dbReference type="FunFam" id="3.40.50.300:FF:000016">
    <property type="entry name" value="Oligopeptide ABC transporter ATP-binding component"/>
    <property type="match status" value="1"/>
</dbReference>
<keyword evidence="5 9" id="KW-0067">ATP-binding</keyword>
<dbReference type="InterPro" id="IPR027417">
    <property type="entry name" value="P-loop_NTPase"/>
</dbReference>
<dbReference type="GO" id="GO:0016887">
    <property type="term" value="F:ATP hydrolysis activity"/>
    <property type="evidence" value="ECO:0007669"/>
    <property type="project" value="InterPro"/>
</dbReference>
<keyword evidence="9" id="KW-0614">Plasmid</keyword>
<evidence type="ECO:0000313" key="9">
    <source>
        <dbReference type="EMBL" id="AUX78351.1"/>
    </source>
</evidence>
<comment type="function">
    <text evidence="7">Probably part of a binding-protein-dependent transport system y4tOPQRS for a peptide. Probably responsible for energy coupling to the transport system.</text>
</comment>
<dbReference type="GO" id="GO:0055085">
    <property type="term" value="P:transmembrane transport"/>
    <property type="evidence" value="ECO:0007669"/>
    <property type="project" value="UniProtKB-ARBA"/>
</dbReference>
<keyword evidence="6" id="KW-0029">Amino-acid transport</keyword>
<dbReference type="GO" id="GO:0015833">
    <property type="term" value="P:peptide transport"/>
    <property type="evidence" value="ECO:0007669"/>
    <property type="project" value="InterPro"/>
</dbReference>
<feature type="domain" description="ABC transporter" evidence="8">
    <location>
        <begin position="24"/>
        <end position="270"/>
    </location>
</feature>
<dbReference type="PANTHER" id="PTHR43776">
    <property type="entry name" value="TRANSPORT ATP-BINDING PROTEIN"/>
    <property type="match status" value="1"/>
</dbReference>
<proteinExistence type="inferred from homology"/>
<dbReference type="InterPro" id="IPR017871">
    <property type="entry name" value="ABC_transporter-like_CS"/>
</dbReference>
<dbReference type="CDD" id="cd03257">
    <property type="entry name" value="ABC_NikE_OppD_transporters"/>
    <property type="match status" value="1"/>
</dbReference>
<accession>A0A2L0HA21</accession>
<evidence type="ECO:0000259" key="8">
    <source>
        <dbReference type="PROSITE" id="PS50893"/>
    </source>
</evidence>
<dbReference type="InterPro" id="IPR013563">
    <property type="entry name" value="Oligopep_ABC_C"/>
</dbReference>
<gene>
    <name evidence="9" type="ORF">NXT3_PA00056</name>
</gene>
<dbReference type="GO" id="GO:0005524">
    <property type="term" value="F:ATP binding"/>
    <property type="evidence" value="ECO:0007669"/>
    <property type="project" value="UniProtKB-KW"/>
</dbReference>
<keyword evidence="4" id="KW-0547">Nucleotide-binding</keyword>
<dbReference type="RefSeq" id="WP_104840089.1">
    <property type="nucleotide sequence ID" value="NZ_CP024308.1"/>
</dbReference>
<evidence type="ECO:0000313" key="10">
    <source>
        <dbReference type="Proteomes" id="UP000239340"/>
    </source>
</evidence>
<comment type="subcellular location">
    <subcellularLocation>
        <location evidence="1">Cell inner membrane</location>
        <topology evidence="1">Peripheral membrane protein</topology>
    </subcellularLocation>
</comment>
<name>A0A2L0HA21_RHIFR</name>
<keyword evidence="3" id="KW-0813">Transport</keyword>
<dbReference type="Proteomes" id="UP000239340">
    <property type="component" value="Plasmid pSfreNXT3a"/>
</dbReference>
<evidence type="ECO:0000256" key="2">
    <source>
        <dbReference type="ARBA" id="ARBA00005417"/>
    </source>
</evidence>
<dbReference type="Gene3D" id="3.40.50.300">
    <property type="entry name" value="P-loop containing nucleotide triphosphate hydrolases"/>
    <property type="match status" value="1"/>
</dbReference>
<evidence type="ECO:0000256" key="6">
    <source>
        <dbReference type="ARBA" id="ARBA00022970"/>
    </source>
</evidence>
<organism evidence="9 10">
    <name type="scientific">Rhizobium fredii</name>
    <name type="common">Sinorhizobium fredii</name>
    <dbReference type="NCBI Taxonomy" id="380"/>
    <lineage>
        <taxon>Bacteria</taxon>
        <taxon>Pseudomonadati</taxon>
        <taxon>Pseudomonadota</taxon>
        <taxon>Alphaproteobacteria</taxon>
        <taxon>Hyphomicrobiales</taxon>
        <taxon>Rhizobiaceae</taxon>
        <taxon>Sinorhizobium/Ensifer group</taxon>
        <taxon>Sinorhizobium</taxon>
    </lineage>
</organism>
<dbReference type="PROSITE" id="PS00211">
    <property type="entry name" value="ABC_TRANSPORTER_1"/>
    <property type="match status" value="1"/>
</dbReference>
<dbReference type="PROSITE" id="PS50893">
    <property type="entry name" value="ABC_TRANSPORTER_2"/>
    <property type="match status" value="1"/>
</dbReference>
<evidence type="ECO:0000256" key="4">
    <source>
        <dbReference type="ARBA" id="ARBA00022741"/>
    </source>
</evidence>
<evidence type="ECO:0000256" key="1">
    <source>
        <dbReference type="ARBA" id="ARBA00004417"/>
    </source>
</evidence>
<comment type="similarity">
    <text evidence="2">Belongs to the ABC transporter superfamily.</text>
</comment>
<dbReference type="NCBIfam" id="TIGR01727">
    <property type="entry name" value="oligo_HPY"/>
    <property type="match status" value="1"/>
</dbReference>
<evidence type="ECO:0000256" key="3">
    <source>
        <dbReference type="ARBA" id="ARBA00022448"/>
    </source>
</evidence>
<dbReference type="GO" id="GO:0006865">
    <property type="term" value="P:amino acid transport"/>
    <property type="evidence" value="ECO:0007669"/>
    <property type="project" value="UniProtKB-KW"/>
</dbReference>
<evidence type="ECO:0000256" key="5">
    <source>
        <dbReference type="ARBA" id="ARBA00022840"/>
    </source>
</evidence>
<sequence>MLANPQQILQAGAARPDPASQPILEIDGFSVIFGGTRGRGGLVAVDKVSLNVGSAQTVALVGESGSGKSTLGLAVMRHYLAATGAIRFEAQDIATFDKAQLKAYRRQVQMINQDPYASLSPRMRIRDIIAEPMKAHNMYEGPGERDLEIEKLAAQCGLPAGLLDRFPDALSGGQRQRVAIARALALRPKLVVADEPTSALDVSVQAQILKLLQKLKDEFGVSYLFISHNLAVVRQVADEVVVLLSGKVVERGPTEALFSKPWHPYSRSLIDAIPVPDPDAPFAFNVGQARSSRRALVAGCPFSDRCAFVTEVCKAQMPPLEEKANGQRVACWHADAINLDKK</sequence>
<protein>
    <submittedName>
        <fullName evidence="9">Dipeptide/oligopeptide ABC transporter ATP-binding protein</fullName>
    </submittedName>
</protein>
<reference evidence="9 10" key="1">
    <citation type="submission" date="2017-10" db="EMBL/GenBank/DDBJ databases">
        <title>Analysis of the genome sequences of Rhizobium populations associated to common bean (phaseolus vulgaris).</title>
        <authorList>
            <person name="Bustos P."/>
            <person name="Santamaria R.I."/>
            <person name="Miranda-Sanchez F."/>
            <person name="Perez-Carrascal O."/>
            <person name="Juarez S."/>
            <person name="Lozano L."/>
            <person name="Martinez-Flores I."/>
            <person name="Vinuesa P."/>
            <person name="Martinez-Romero E."/>
            <person name="Cevallos M.A."/>
            <person name="Romero D."/>
            <person name="Davila G."/>
            <person name="Gonzalez V."/>
        </authorList>
    </citation>
    <scope>NUCLEOTIDE SEQUENCE [LARGE SCALE GENOMIC DNA]</scope>
    <source>
        <strain evidence="9 10">NXT3</strain>
        <plasmid evidence="10">Plasmid psfrenxt3a</plasmid>
    </source>
</reference>
<dbReference type="InterPro" id="IPR050319">
    <property type="entry name" value="ABC_transp_ATP-bind"/>
</dbReference>
<dbReference type="SUPFAM" id="SSF52540">
    <property type="entry name" value="P-loop containing nucleoside triphosphate hydrolases"/>
    <property type="match status" value="1"/>
</dbReference>
<dbReference type="InterPro" id="IPR003593">
    <property type="entry name" value="AAA+_ATPase"/>
</dbReference>
<dbReference type="PANTHER" id="PTHR43776:SF7">
    <property type="entry name" value="D,D-DIPEPTIDE TRANSPORT ATP-BINDING PROTEIN DDPF-RELATED"/>
    <property type="match status" value="1"/>
</dbReference>
<dbReference type="Pfam" id="PF08352">
    <property type="entry name" value="oligo_HPY"/>
    <property type="match status" value="1"/>
</dbReference>
<dbReference type="GO" id="GO:0005886">
    <property type="term" value="C:plasma membrane"/>
    <property type="evidence" value="ECO:0007669"/>
    <property type="project" value="UniProtKB-SubCell"/>
</dbReference>
<dbReference type="AlphaFoldDB" id="A0A2L0HA21"/>
<dbReference type="SMART" id="SM00382">
    <property type="entry name" value="AAA"/>
    <property type="match status" value="1"/>
</dbReference>
<evidence type="ECO:0000256" key="7">
    <source>
        <dbReference type="ARBA" id="ARBA00053953"/>
    </source>
</evidence>
<dbReference type="EMBL" id="CP024308">
    <property type="protein sequence ID" value="AUX78351.1"/>
    <property type="molecule type" value="Genomic_DNA"/>
</dbReference>
<dbReference type="Pfam" id="PF00005">
    <property type="entry name" value="ABC_tran"/>
    <property type="match status" value="1"/>
</dbReference>
<dbReference type="InterPro" id="IPR003439">
    <property type="entry name" value="ABC_transporter-like_ATP-bd"/>
</dbReference>